<protein>
    <submittedName>
        <fullName evidence="5">Uncharacterized protein</fullName>
    </submittedName>
</protein>
<name>A0A9W8E927_9FUNG</name>
<organism evidence="5 6">
    <name type="scientific">Dispira parvispora</name>
    <dbReference type="NCBI Taxonomy" id="1520584"/>
    <lineage>
        <taxon>Eukaryota</taxon>
        <taxon>Fungi</taxon>
        <taxon>Fungi incertae sedis</taxon>
        <taxon>Zoopagomycota</taxon>
        <taxon>Kickxellomycotina</taxon>
        <taxon>Dimargaritomycetes</taxon>
        <taxon>Dimargaritales</taxon>
        <taxon>Dimargaritaceae</taxon>
        <taxon>Dispira</taxon>
    </lineage>
</organism>
<feature type="compositionally biased region" description="Polar residues" evidence="4">
    <location>
        <begin position="518"/>
        <end position="531"/>
    </location>
</feature>
<keyword evidence="2" id="KW-0344">Guanine-nucleotide releasing factor</keyword>
<reference evidence="5" key="1">
    <citation type="submission" date="2022-07" db="EMBL/GenBank/DDBJ databases">
        <title>Phylogenomic reconstructions and comparative analyses of Kickxellomycotina fungi.</title>
        <authorList>
            <person name="Reynolds N.K."/>
            <person name="Stajich J.E."/>
            <person name="Barry K."/>
            <person name="Grigoriev I.V."/>
            <person name="Crous P."/>
            <person name="Smith M.E."/>
        </authorList>
    </citation>
    <scope>NUCLEOTIDE SEQUENCE</scope>
    <source>
        <strain evidence="5">RSA 1196</strain>
    </source>
</reference>
<feature type="region of interest" description="Disordered" evidence="4">
    <location>
        <begin position="227"/>
        <end position="251"/>
    </location>
</feature>
<dbReference type="GO" id="GO:0005085">
    <property type="term" value="F:guanyl-nucleotide exchange factor activity"/>
    <property type="evidence" value="ECO:0007669"/>
    <property type="project" value="UniProtKB-KW"/>
</dbReference>
<feature type="region of interest" description="Disordered" evidence="4">
    <location>
        <begin position="471"/>
        <end position="537"/>
    </location>
</feature>
<keyword evidence="3" id="KW-0143">Chaperone</keyword>
<dbReference type="InterPro" id="IPR019318">
    <property type="entry name" value="Gua_nucleotide_exch_fac_Ric8"/>
</dbReference>
<evidence type="ECO:0000256" key="3">
    <source>
        <dbReference type="ARBA" id="ARBA00023186"/>
    </source>
</evidence>
<keyword evidence="6" id="KW-1185">Reference proteome</keyword>
<dbReference type="Pfam" id="PF10165">
    <property type="entry name" value="Ric8"/>
    <property type="match status" value="1"/>
</dbReference>
<dbReference type="PANTHER" id="PTHR12425">
    <property type="entry name" value="SYNEMBRYN"/>
    <property type="match status" value="1"/>
</dbReference>
<dbReference type="InterPro" id="IPR016024">
    <property type="entry name" value="ARM-type_fold"/>
</dbReference>
<dbReference type="GO" id="GO:0005737">
    <property type="term" value="C:cytoplasm"/>
    <property type="evidence" value="ECO:0007669"/>
    <property type="project" value="TreeGrafter"/>
</dbReference>
<evidence type="ECO:0000313" key="5">
    <source>
        <dbReference type="EMBL" id="KAJ1968863.1"/>
    </source>
</evidence>
<dbReference type="OrthoDB" id="5585685at2759"/>
<gene>
    <name evidence="5" type="ORF">IWQ62_000979</name>
</gene>
<dbReference type="GO" id="GO:0001965">
    <property type="term" value="F:G-protein alpha-subunit binding"/>
    <property type="evidence" value="ECO:0007669"/>
    <property type="project" value="TreeGrafter"/>
</dbReference>
<feature type="compositionally biased region" description="Polar residues" evidence="4">
    <location>
        <begin position="478"/>
        <end position="508"/>
    </location>
</feature>
<dbReference type="Gene3D" id="1.25.10.10">
    <property type="entry name" value="Leucine-rich Repeat Variant"/>
    <property type="match status" value="1"/>
</dbReference>
<comment type="caution">
    <text evidence="5">The sequence shown here is derived from an EMBL/GenBank/DDBJ whole genome shotgun (WGS) entry which is preliminary data.</text>
</comment>
<proteinExistence type="inferred from homology"/>
<dbReference type="InterPro" id="IPR011989">
    <property type="entry name" value="ARM-like"/>
</dbReference>
<evidence type="ECO:0000313" key="6">
    <source>
        <dbReference type="Proteomes" id="UP001150925"/>
    </source>
</evidence>
<dbReference type="AlphaFoldDB" id="A0A9W8E927"/>
<evidence type="ECO:0000256" key="4">
    <source>
        <dbReference type="SAM" id="MobiDB-lite"/>
    </source>
</evidence>
<dbReference type="SUPFAM" id="SSF48371">
    <property type="entry name" value="ARM repeat"/>
    <property type="match status" value="1"/>
</dbReference>
<sequence>MSLVPLTTEDKRRRIAVLIAELTDPKVFCKWPESQLQHSLVELKTLARDPAGCEKVYEKQGIQMLMNHAGIGNAIRKDQRQLFPDDGVACEALTCLANMFLNYEPSRENALELRLLDRICGLANLADCSSRCHFLVARILFLLTVQRPRLIRNAVDSLGFNNRVADILNVQLANVEHSTHSSPSGPPSLFTPIQVLSEAFKAAYNATGEYRTARKISRLSPTETLFRSSSSSSVMSAKDAQEDSSPAEATQITRDEPESFIGLLRPAVATVLRLPMDMTTMSVPPPHSNAIAVLLCYSPHDFAGDFFPSSQTLALTRKLISICDHCLRLLSLNDELNPQGSSSGTGSQADSRGFILPFTTFNQNVAPSLLPLLWLLVSISRAHIPSRLEMRNHWFPENRDRSQAPETMDTPGGRMVFILAQPMPTPLSHSVGNLLYNLWNNDVSQLVNEIGYGNAAGYLYHRGITYSAENSEKHTDTTGRSSINSTSQPPSRGSRSSTLASMSVNPITGRTEDPIPMGSTNQDPSKEWNTMTEEEKEQEAEKLMVLFDRLHRTGVVEFEHPMAKAVREGKFEEE</sequence>
<dbReference type="Proteomes" id="UP001150925">
    <property type="component" value="Unassembled WGS sequence"/>
</dbReference>
<evidence type="ECO:0000256" key="2">
    <source>
        <dbReference type="ARBA" id="ARBA00022658"/>
    </source>
</evidence>
<comment type="similarity">
    <text evidence="1">Belongs to the synembryn family.</text>
</comment>
<accession>A0A9W8E927</accession>
<evidence type="ECO:0000256" key="1">
    <source>
        <dbReference type="ARBA" id="ARBA00009049"/>
    </source>
</evidence>
<dbReference type="EMBL" id="JANBPY010000126">
    <property type="protein sequence ID" value="KAJ1968863.1"/>
    <property type="molecule type" value="Genomic_DNA"/>
</dbReference>
<dbReference type="PANTHER" id="PTHR12425:SF5">
    <property type="entry name" value="SYNEMBRYN"/>
    <property type="match status" value="1"/>
</dbReference>
<dbReference type="GO" id="GO:0007186">
    <property type="term" value="P:G protein-coupled receptor signaling pathway"/>
    <property type="evidence" value="ECO:0007669"/>
    <property type="project" value="TreeGrafter"/>
</dbReference>